<dbReference type="RefSeq" id="WP_165363339.1">
    <property type="nucleotide sequence ID" value="NZ_BMDU01000002.1"/>
</dbReference>
<dbReference type="EMBL" id="BMDU01000002">
    <property type="protein sequence ID" value="GFZ86524.1"/>
    <property type="molecule type" value="Genomic_DNA"/>
</dbReference>
<gene>
    <name evidence="2" type="ORF">GCM10019071_14930</name>
</gene>
<evidence type="ECO:0000313" key="2">
    <source>
        <dbReference type="EMBL" id="GFZ86524.1"/>
    </source>
</evidence>
<keyword evidence="3" id="KW-1185">Reference proteome</keyword>
<keyword evidence="1" id="KW-0812">Transmembrane</keyword>
<name>A0ABQ1EUF9_SPHSA</name>
<evidence type="ECO:0000256" key="1">
    <source>
        <dbReference type="SAM" id="Phobius"/>
    </source>
</evidence>
<sequence>MARRWDEKGTEADGPAFPYLVALEAIIIGGLILLGTGMMLASGVRWLFGLFG</sequence>
<comment type="caution">
    <text evidence="2">The sequence shown here is derived from an EMBL/GenBank/DDBJ whole genome shotgun (WGS) entry which is preliminary data.</text>
</comment>
<reference evidence="3" key="1">
    <citation type="journal article" date="2019" name="Int. J. Syst. Evol. Microbiol.">
        <title>The Global Catalogue of Microorganisms (GCM) 10K type strain sequencing project: providing services to taxonomists for standard genome sequencing and annotation.</title>
        <authorList>
            <consortium name="The Broad Institute Genomics Platform"/>
            <consortium name="The Broad Institute Genome Sequencing Center for Infectious Disease"/>
            <person name="Wu L."/>
            <person name="Ma J."/>
        </authorList>
    </citation>
    <scope>NUCLEOTIDE SEQUENCE [LARGE SCALE GENOMIC DNA]</scope>
    <source>
        <strain evidence="3">CCM 7327</strain>
    </source>
</reference>
<proteinExistence type="predicted"/>
<accession>A0ABQ1EUF9</accession>
<keyword evidence="1" id="KW-1133">Transmembrane helix</keyword>
<keyword evidence="1" id="KW-0472">Membrane</keyword>
<evidence type="ECO:0000313" key="3">
    <source>
        <dbReference type="Proteomes" id="UP000628109"/>
    </source>
</evidence>
<feature type="transmembrane region" description="Helical" evidence="1">
    <location>
        <begin position="20"/>
        <end position="48"/>
    </location>
</feature>
<organism evidence="2 3">
    <name type="scientific">Sphingobium fuliginis (strain ATCC 27551)</name>
    <dbReference type="NCBI Taxonomy" id="336203"/>
    <lineage>
        <taxon>Bacteria</taxon>
        <taxon>Pseudomonadati</taxon>
        <taxon>Pseudomonadota</taxon>
        <taxon>Alphaproteobacteria</taxon>
        <taxon>Sphingomonadales</taxon>
        <taxon>Sphingomonadaceae</taxon>
        <taxon>Sphingobium</taxon>
    </lineage>
</organism>
<protein>
    <submittedName>
        <fullName evidence="2">Uncharacterized protein</fullName>
    </submittedName>
</protein>
<dbReference type="Proteomes" id="UP000628109">
    <property type="component" value="Unassembled WGS sequence"/>
</dbReference>